<protein>
    <recommendedName>
        <fullName evidence="9">EGF-like domain-containing protein</fullName>
    </recommendedName>
</protein>
<organism evidence="10 11">
    <name type="scientific">Vitrella brassicaformis (strain CCMP3155)</name>
    <dbReference type="NCBI Taxonomy" id="1169540"/>
    <lineage>
        <taxon>Eukaryota</taxon>
        <taxon>Sar</taxon>
        <taxon>Alveolata</taxon>
        <taxon>Colpodellida</taxon>
        <taxon>Vitrellaceae</taxon>
        <taxon>Vitrella</taxon>
    </lineage>
</organism>
<dbReference type="CDD" id="cd00054">
    <property type="entry name" value="EGF_CA"/>
    <property type="match status" value="2"/>
</dbReference>
<keyword evidence="6" id="KW-1015">Disulfide bond</keyword>
<evidence type="ECO:0000256" key="6">
    <source>
        <dbReference type="ARBA" id="ARBA00023157"/>
    </source>
</evidence>
<dbReference type="FunFam" id="2.10.25.10:FF:000119">
    <property type="entry name" value="vitamin K-dependent protein S"/>
    <property type="match status" value="1"/>
</dbReference>
<evidence type="ECO:0000313" key="10">
    <source>
        <dbReference type="EMBL" id="CEM01907.1"/>
    </source>
</evidence>
<name>A0A0G4EV35_VITBC</name>
<dbReference type="SMART" id="SM00181">
    <property type="entry name" value="EGF"/>
    <property type="match status" value="2"/>
</dbReference>
<keyword evidence="4" id="KW-0732">Signal</keyword>
<feature type="domain" description="EGF-like" evidence="9">
    <location>
        <begin position="9"/>
        <end position="50"/>
    </location>
</feature>
<evidence type="ECO:0000256" key="8">
    <source>
        <dbReference type="PROSITE-ProRule" id="PRU00076"/>
    </source>
</evidence>
<evidence type="ECO:0000313" key="11">
    <source>
        <dbReference type="Proteomes" id="UP000041254"/>
    </source>
</evidence>
<comment type="caution">
    <text evidence="8">Lacks conserved residue(s) required for the propagation of feature annotation.</text>
</comment>
<dbReference type="GO" id="GO:0005509">
    <property type="term" value="F:calcium ion binding"/>
    <property type="evidence" value="ECO:0007669"/>
    <property type="project" value="InterPro"/>
</dbReference>
<comment type="subcellular location">
    <subcellularLocation>
        <location evidence="1">Secreted</location>
    </subcellularLocation>
</comment>
<dbReference type="OrthoDB" id="10022113at2759"/>
<dbReference type="Pfam" id="PF07645">
    <property type="entry name" value="EGF_CA"/>
    <property type="match status" value="1"/>
</dbReference>
<dbReference type="PANTHER" id="PTHR47333">
    <property type="entry name" value="VON WILLEBRAND FACTOR C AND EGF DOMAIN-CONTAINING PROTEIN"/>
    <property type="match status" value="1"/>
</dbReference>
<evidence type="ECO:0000259" key="9">
    <source>
        <dbReference type="PROSITE" id="PS50026"/>
    </source>
</evidence>
<proteinExistence type="predicted"/>
<evidence type="ECO:0000256" key="3">
    <source>
        <dbReference type="ARBA" id="ARBA00022536"/>
    </source>
</evidence>
<keyword evidence="2" id="KW-0964">Secreted</keyword>
<dbReference type="InterPro" id="IPR026823">
    <property type="entry name" value="cEGF"/>
</dbReference>
<dbReference type="InterPro" id="IPR018097">
    <property type="entry name" value="EGF_Ca-bd_CS"/>
</dbReference>
<dbReference type="AlphaFoldDB" id="A0A0G4EV35"/>
<dbReference type="InterPro" id="IPR000152">
    <property type="entry name" value="EGF-type_Asp/Asn_hydroxyl_site"/>
</dbReference>
<keyword evidence="5" id="KW-0677">Repeat</keyword>
<evidence type="ECO:0000256" key="1">
    <source>
        <dbReference type="ARBA" id="ARBA00004613"/>
    </source>
</evidence>
<reference evidence="10 11" key="1">
    <citation type="submission" date="2014-11" db="EMBL/GenBank/DDBJ databases">
        <authorList>
            <person name="Zhu J."/>
            <person name="Qi W."/>
            <person name="Song R."/>
        </authorList>
    </citation>
    <scope>NUCLEOTIDE SEQUENCE [LARGE SCALE GENOMIC DNA]</scope>
</reference>
<feature type="domain" description="EGF-like" evidence="9">
    <location>
        <begin position="51"/>
        <end position="91"/>
    </location>
</feature>
<dbReference type="GO" id="GO:0005576">
    <property type="term" value="C:extracellular region"/>
    <property type="evidence" value="ECO:0007669"/>
    <property type="project" value="UniProtKB-SubCell"/>
</dbReference>
<evidence type="ECO:0000256" key="4">
    <source>
        <dbReference type="ARBA" id="ARBA00022729"/>
    </source>
</evidence>
<dbReference type="Proteomes" id="UP000041254">
    <property type="component" value="Unassembled WGS sequence"/>
</dbReference>
<dbReference type="PROSITE" id="PS50026">
    <property type="entry name" value="EGF_3"/>
    <property type="match status" value="2"/>
</dbReference>
<dbReference type="SMART" id="SM00179">
    <property type="entry name" value="EGF_CA"/>
    <property type="match status" value="3"/>
</dbReference>
<dbReference type="SUPFAM" id="SSF57184">
    <property type="entry name" value="Growth factor receptor domain"/>
    <property type="match status" value="1"/>
</dbReference>
<dbReference type="PANTHER" id="PTHR47333:SF4">
    <property type="entry name" value="EGF-LIKE DOMAIN-CONTAINING PROTEIN"/>
    <property type="match status" value="1"/>
</dbReference>
<keyword evidence="7" id="KW-0325">Glycoprotein</keyword>
<keyword evidence="3 8" id="KW-0245">EGF-like domain</keyword>
<dbReference type="EMBL" id="CDMY01000313">
    <property type="protein sequence ID" value="CEM01907.1"/>
    <property type="molecule type" value="Genomic_DNA"/>
</dbReference>
<dbReference type="InterPro" id="IPR049883">
    <property type="entry name" value="NOTCH1_EGF-like"/>
</dbReference>
<dbReference type="VEuPathDB" id="CryptoDB:Vbra_13333"/>
<sequence>MINDVFMADIDECLTPNICPASLSCINKEGSHECRCSKGEFYDVVKNQCVDVDECAEGTSLCDHTCINLPKSYRCECDKGYKLADDRHACIDIDECEDSTLNTCGQECRNTPGGFECGCGAGDQRVRRDGQVGRHLWPSRPLQEPVPGLRVRV</sequence>
<dbReference type="InParanoid" id="A0A0G4EV35"/>
<dbReference type="InterPro" id="IPR009030">
    <property type="entry name" value="Growth_fac_rcpt_cys_sf"/>
</dbReference>
<dbReference type="PROSITE" id="PS01186">
    <property type="entry name" value="EGF_2"/>
    <property type="match status" value="1"/>
</dbReference>
<accession>A0A0G4EV35</accession>
<dbReference type="Gene3D" id="2.10.25.10">
    <property type="entry name" value="Laminin"/>
    <property type="match status" value="3"/>
</dbReference>
<keyword evidence="11" id="KW-1185">Reference proteome</keyword>
<dbReference type="InterPro" id="IPR000742">
    <property type="entry name" value="EGF"/>
</dbReference>
<dbReference type="PROSITE" id="PS00010">
    <property type="entry name" value="ASX_HYDROXYL"/>
    <property type="match status" value="1"/>
</dbReference>
<gene>
    <name evidence="10" type="ORF">Vbra_13333</name>
</gene>
<evidence type="ECO:0000256" key="2">
    <source>
        <dbReference type="ARBA" id="ARBA00022525"/>
    </source>
</evidence>
<dbReference type="InterPro" id="IPR052080">
    <property type="entry name" value="vWF_C/EGF_Fibrillin"/>
</dbReference>
<dbReference type="InterPro" id="IPR001881">
    <property type="entry name" value="EGF-like_Ca-bd_dom"/>
</dbReference>
<evidence type="ECO:0000256" key="7">
    <source>
        <dbReference type="ARBA" id="ARBA00023180"/>
    </source>
</evidence>
<dbReference type="STRING" id="1169540.A0A0G4EV35"/>
<dbReference type="Pfam" id="PF12662">
    <property type="entry name" value="cEGF"/>
    <property type="match status" value="1"/>
</dbReference>
<dbReference type="PROSITE" id="PS01187">
    <property type="entry name" value="EGF_CA"/>
    <property type="match status" value="2"/>
</dbReference>
<evidence type="ECO:0000256" key="5">
    <source>
        <dbReference type="ARBA" id="ARBA00022737"/>
    </source>
</evidence>